<dbReference type="PANTHER" id="PTHR38599">
    <property type="entry name" value="CUPIN DOMAIN PROTEIN (AFU_ORTHOLOGUE AFUA_3G13620)"/>
    <property type="match status" value="1"/>
</dbReference>
<dbReference type="InterPro" id="IPR013096">
    <property type="entry name" value="Cupin_2"/>
</dbReference>
<dbReference type="Gene3D" id="2.60.120.10">
    <property type="entry name" value="Jelly Rolls"/>
    <property type="match status" value="2"/>
</dbReference>
<keyword evidence="4" id="KW-1185">Reference proteome</keyword>
<feature type="chain" id="PRO_5026895245" evidence="1">
    <location>
        <begin position="23"/>
        <end position="236"/>
    </location>
</feature>
<evidence type="ECO:0000313" key="4">
    <source>
        <dbReference type="Proteomes" id="UP000479335"/>
    </source>
</evidence>
<reference evidence="3 4" key="1">
    <citation type="submission" date="2019-12" db="EMBL/GenBank/DDBJ databases">
        <title>Novel species isolated from a subtropical stream in China.</title>
        <authorList>
            <person name="Lu H."/>
        </authorList>
    </citation>
    <scope>NUCLEOTIDE SEQUENCE [LARGE SCALE GENOMIC DNA]</scope>
    <source>
        <strain evidence="3 4">FT135W</strain>
    </source>
</reference>
<feature type="domain" description="Cupin type-2" evidence="2">
    <location>
        <begin position="48"/>
        <end position="113"/>
    </location>
</feature>
<proteinExistence type="predicted"/>
<dbReference type="EMBL" id="WWCN01000012">
    <property type="protein sequence ID" value="MYM24851.1"/>
    <property type="molecule type" value="Genomic_DNA"/>
</dbReference>
<feature type="signal peptide" evidence="1">
    <location>
        <begin position="1"/>
        <end position="22"/>
    </location>
</feature>
<dbReference type="InterPro" id="IPR014710">
    <property type="entry name" value="RmlC-like_jellyroll"/>
</dbReference>
<organism evidence="3 4">
    <name type="scientific">Duganella flavida</name>
    <dbReference type="NCBI Taxonomy" id="2692175"/>
    <lineage>
        <taxon>Bacteria</taxon>
        <taxon>Pseudomonadati</taxon>
        <taxon>Pseudomonadota</taxon>
        <taxon>Betaproteobacteria</taxon>
        <taxon>Burkholderiales</taxon>
        <taxon>Oxalobacteraceae</taxon>
        <taxon>Telluria group</taxon>
        <taxon>Duganella</taxon>
    </lineage>
</organism>
<dbReference type="PANTHER" id="PTHR38599:SF1">
    <property type="entry name" value="CUPIN DOMAIN PROTEIN (AFU_ORTHOLOGUE AFUA_3G13620)"/>
    <property type="match status" value="1"/>
</dbReference>
<protein>
    <submittedName>
        <fullName evidence="3">Cupin domain-containing protein</fullName>
    </submittedName>
</protein>
<gene>
    <name evidence="3" type="ORF">GTP46_19640</name>
</gene>
<dbReference type="Pfam" id="PF07883">
    <property type="entry name" value="Cupin_2"/>
    <property type="match status" value="1"/>
</dbReference>
<dbReference type="RefSeq" id="WP_161008299.1">
    <property type="nucleotide sequence ID" value="NZ_WWCN01000012.1"/>
</dbReference>
<dbReference type="AlphaFoldDB" id="A0A6L8KJY9"/>
<keyword evidence="1" id="KW-0732">Signal</keyword>
<dbReference type="InterPro" id="IPR011051">
    <property type="entry name" value="RmlC_Cupin_sf"/>
</dbReference>
<dbReference type="SUPFAM" id="SSF51182">
    <property type="entry name" value="RmlC-like cupins"/>
    <property type="match status" value="1"/>
</dbReference>
<evidence type="ECO:0000259" key="2">
    <source>
        <dbReference type="Pfam" id="PF07883"/>
    </source>
</evidence>
<sequence length="236" mass="25296">MKFLPTPIAAALLAAIFSHASAADVGRKVLMSESFEPRALGRLDIGDFHFVPGQLAPLHTHAAPAFGYVSKGQIVYQVAGREPQLLKEGDVFYEPVGPEIVHFDNASSTEEAIFTDLNVLRKGDPFIVFSKPLTEKIDRRTFPSELVDGRTVNHMDVIELTLDAGARLSPPASSDVVTMYVAKGTASVEVKGEAPVLYSAGQTFFAPKPAAGSAVTNGSGSERVILLAFELKNKAR</sequence>
<accession>A0A6L8KJY9</accession>
<evidence type="ECO:0000313" key="3">
    <source>
        <dbReference type="EMBL" id="MYM24851.1"/>
    </source>
</evidence>
<dbReference type="Proteomes" id="UP000479335">
    <property type="component" value="Unassembled WGS sequence"/>
</dbReference>
<name>A0A6L8KJY9_9BURK</name>
<evidence type="ECO:0000256" key="1">
    <source>
        <dbReference type="SAM" id="SignalP"/>
    </source>
</evidence>
<comment type="caution">
    <text evidence="3">The sequence shown here is derived from an EMBL/GenBank/DDBJ whole genome shotgun (WGS) entry which is preliminary data.</text>
</comment>